<dbReference type="EMBL" id="CP024988">
    <property type="protein sequence ID" value="AWT25991.1"/>
    <property type="molecule type" value="Genomic_DNA"/>
</dbReference>
<sequence>MKKRRNRAFLRAVAATCAVVPAAATTACSSGGSGTPSPVTTVVIREPAVSSQAPAEAPAPTPAAPGVPRSAPAWQVPAGTAGYGMRYTGYYPASASTSGAFAAAVYSAFTATYATTGNYRPTLTVTSPVTGGTYTMYCSSSTGRSVRCAGGDNAVVVIY</sequence>
<accession>A0A2Z3YQQ4</accession>
<evidence type="ECO:0000313" key="3">
    <source>
        <dbReference type="EMBL" id="AWT25991.1"/>
    </source>
</evidence>
<evidence type="ECO:0000313" key="4">
    <source>
        <dbReference type="Proteomes" id="UP000247696"/>
    </source>
</evidence>
<gene>
    <name evidence="3" type="ORF">Csp1_11910</name>
</gene>
<keyword evidence="2" id="KW-0732">Signal</keyword>
<organism evidence="3 4">
    <name type="scientific">Corynebacterium provencense</name>
    <dbReference type="NCBI Taxonomy" id="1737425"/>
    <lineage>
        <taxon>Bacteria</taxon>
        <taxon>Bacillati</taxon>
        <taxon>Actinomycetota</taxon>
        <taxon>Actinomycetes</taxon>
        <taxon>Mycobacteriales</taxon>
        <taxon>Corynebacteriaceae</taxon>
        <taxon>Corynebacterium</taxon>
    </lineage>
</organism>
<feature type="signal peptide" evidence="2">
    <location>
        <begin position="1"/>
        <end position="22"/>
    </location>
</feature>
<dbReference type="STRING" id="1737425.GCA_900049755_00106"/>
<dbReference type="RefSeq" id="WP_162620217.1">
    <property type="nucleotide sequence ID" value="NZ_CP024988.1"/>
</dbReference>
<evidence type="ECO:0000256" key="1">
    <source>
        <dbReference type="SAM" id="MobiDB-lite"/>
    </source>
</evidence>
<keyword evidence="4" id="KW-1185">Reference proteome</keyword>
<feature type="chain" id="PRO_5039224130" description="Secreted protein" evidence="2">
    <location>
        <begin position="23"/>
        <end position="159"/>
    </location>
</feature>
<evidence type="ECO:0008006" key="5">
    <source>
        <dbReference type="Google" id="ProtNLM"/>
    </source>
</evidence>
<proteinExistence type="predicted"/>
<dbReference type="KEGG" id="cpre:Csp1_11910"/>
<reference evidence="4" key="1">
    <citation type="submission" date="2017-11" db="EMBL/GenBank/DDBJ databases">
        <title>Otitis media/interna in a cat caused by the recently described species Corynebacterium provencense.</title>
        <authorList>
            <person name="Kittl S."/>
            <person name="Brodard I."/>
            <person name="Rychener L."/>
            <person name="Jores J."/>
            <person name="Roosje P."/>
            <person name="Gobeli Brawand S."/>
        </authorList>
    </citation>
    <scope>NUCLEOTIDE SEQUENCE [LARGE SCALE GENOMIC DNA]</scope>
    <source>
        <strain evidence="4">17KM38</strain>
    </source>
</reference>
<feature type="region of interest" description="Disordered" evidence="1">
    <location>
        <begin position="49"/>
        <end position="71"/>
    </location>
</feature>
<name>A0A2Z3YQQ4_9CORY</name>
<dbReference type="PROSITE" id="PS51257">
    <property type="entry name" value="PROKAR_LIPOPROTEIN"/>
    <property type="match status" value="1"/>
</dbReference>
<dbReference type="AlphaFoldDB" id="A0A2Z3YQQ4"/>
<protein>
    <recommendedName>
        <fullName evidence="5">Secreted protein</fullName>
    </recommendedName>
</protein>
<dbReference type="Proteomes" id="UP000247696">
    <property type="component" value="Chromosome"/>
</dbReference>
<evidence type="ECO:0000256" key="2">
    <source>
        <dbReference type="SAM" id="SignalP"/>
    </source>
</evidence>